<organism evidence="2 3">
    <name type="scientific">Herbaspirillum aquaticum</name>
    <dbReference type="NCBI Taxonomy" id="568783"/>
    <lineage>
        <taxon>Bacteria</taxon>
        <taxon>Pseudomonadati</taxon>
        <taxon>Pseudomonadota</taxon>
        <taxon>Betaproteobacteria</taxon>
        <taxon>Burkholderiales</taxon>
        <taxon>Oxalobacteraceae</taxon>
        <taxon>Herbaspirillum</taxon>
    </lineage>
</organism>
<evidence type="ECO:0000313" key="2">
    <source>
        <dbReference type="EMBL" id="OWY31920.1"/>
    </source>
</evidence>
<dbReference type="Gene3D" id="1.10.150.690">
    <property type="entry name" value="DUF2063"/>
    <property type="match status" value="1"/>
</dbReference>
<accession>A0A225SLW2</accession>
<dbReference type="InterPro" id="IPR044922">
    <property type="entry name" value="DUF2063_N_sf"/>
</dbReference>
<gene>
    <name evidence="2" type="ORF">CEJ45_23730</name>
</gene>
<reference evidence="2 3" key="1">
    <citation type="journal article" date="2010" name="Int. J. Syst. Evol. Microbiol.">
        <title>Reclassification of Herbaspirillum putei as a later heterotypic synonym of Herbaspirillum huttiense, with the description of H. huttiense subsp. huttiense subsp. nov. and H. huttiense subsp. putei subsp. nov., comb. nov., and description of Herbaspirillum aquaticum sp. nov.</title>
        <authorList>
            <person name="Dobritsa A.P."/>
            <person name="Reddy M.C."/>
            <person name="Samadpour M."/>
        </authorList>
    </citation>
    <scope>NUCLEOTIDE SEQUENCE [LARGE SCALE GENOMIC DNA]</scope>
    <source>
        <strain evidence="2 3">IEH 4430</strain>
    </source>
</reference>
<dbReference type="EMBL" id="NJGV01000034">
    <property type="protein sequence ID" value="OWY31920.1"/>
    <property type="molecule type" value="Genomic_DNA"/>
</dbReference>
<name>A0A225SLW2_9BURK</name>
<sequence>MNAPEHRYYDAFLQALFDGQSDHPIVGALLAQPAFAVYRNTVFKGCVDALLANYPAVHRLVGSAWMESAALAFAQQHLPREASLIAYGEGFAGFLGTLEAAAELPYLPGVAALDRCWTESHLAADDPLLDVSALHAALAAGQDVTLVPHAASRWHHDPLHPVYTIWNANRRDDGPCELDPDWQGEGGLLTRPQGDVQWQSLGLGGMRFLEACGDGCGIASAAEQALAHEPGLDIAQLLGQLVLAGTFTSFH</sequence>
<proteinExistence type="predicted"/>
<comment type="caution">
    <text evidence="2">The sequence shown here is derived from an EMBL/GenBank/DDBJ whole genome shotgun (WGS) entry which is preliminary data.</text>
</comment>
<protein>
    <submittedName>
        <fullName evidence="2">DUF2063 domain-containing protein</fullName>
    </submittedName>
</protein>
<evidence type="ECO:0000313" key="3">
    <source>
        <dbReference type="Proteomes" id="UP000214747"/>
    </source>
</evidence>
<dbReference type="InterPro" id="IPR018640">
    <property type="entry name" value="DUF2063"/>
</dbReference>
<dbReference type="Proteomes" id="UP000214747">
    <property type="component" value="Unassembled WGS sequence"/>
</dbReference>
<evidence type="ECO:0000259" key="1">
    <source>
        <dbReference type="Pfam" id="PF09836"/>
    </source>
</evidence>
<dbReference type="RefSeq" id="WP_088757454.1">
    <property type="nucleotide sequence ID" value="NZ_NJGV01000034.1"/>
</dbReference>
<dbReference type="Pfam" id="PF09836">
    <property type="entry name" value="DUF2063"/>
    <property type="match status" value="1"/>
</dbReference>
<dbReference type="AlphaFoldDB" id="A0A225SLW2"/>
<keyword evidence="3" id="KW-1185">Reference proteome</keyword>
<feature type="domain" description="Putative DNA-binding" evidence="1">
    <location>
        <begin position="9"/>
        <end position="95"/>
    </location>
</feature>